<evidence type="ECO:0000259" key="12">
    <source>
        <dbReference type="Pfam" id="PF07558"/>
    </source>
</evidence>
<protein>
    <recommendedName>
        <fullName evidence="15">Shugoshin</fullName>
    </recommendedName>
</protein>
<comment type="subcellular location">
    <subcellularLocation>
        <location evidence="1">Chromosome</location>
        <location evidence="1">Centromere</location>
    </subcellularLocation>
</comment>
<keyword evidence="14" id="KW-1185">Reference proteome</keyword>
<keyword evidence="4" id="KW-0132">Cell division</keyword>
<evidence type="ECO:0000313" key="14">
    <source>
        <dbReference type="Proteomes" id="UP001146351"/>
    </source>
</evidence>
<keyword evidence="3" id="KW-0158">Chromosome</keyword>
<evidence type="ECO:0000256" key="5">
    <source>
        <dbReference type="ARBA" id="ARBA00022829"/>
    </source>
</evidence>
<feature type="region of interest" description="Disordered" evidence="10">
    <location>
        <begin position="1"/>
        <end position="20"/>
    </location>
</feature>
<dbReference type="InterPro" id="IPR011516">
    <property type="entry name" value="Shugoshin_N"/>
</dbReference>
<evidence type="ECO:0000256" key="8">
    <source>
        <dbReference type="ARBA" id="ARBA00023328"/>
    </source>
</evidence>
<dbReference type="AlphaFoldDB" id="A0A9W9HQI7"/>
<comment type="caution">
    <text evidence="13">The sequence shown here is derived from an EMBL/GenBank/DDBJ whole genome shotgun (WGS) entry which is preliminary data.</text>
</comment>
<accession>A0A9W9HQI7</accession>
<dbReference type="GO" id="GO:0051301">
    <property type="term" value="P:cell division"/>
    <property type="evidence" value="ECO:0007669"/>
    <property type="project" value="UniProtKB-KW"/>
</dbReference>
<evidence type="ECO:0000256" key="4">
    <source>
        <dbReference type="ARBA" id="ARBA00022618"/>
    </source>
</evidence>
<organism evidence="13 14">
    <name type="scientific">Penicillium capsulatum</name>
    <dbReference type="NCBI Taxonomy" id="69766"/>
    <lineage>
        <taxon>Eukaryota</taxon>
        <taxon>Fungi</taxon>
        <taxon>Dikarya</taxon>
        <taxon>Ascomycota</taxon>
        <taxon>Pezizomycotina</taxon>
        <taxon>Eurotiomycetes</taxon>
        <taxon>Eurotiomycetidae</taxon>
        <taxon>Eurotiales</taxon>
        <taxon>Aspergillaceae</taxon>
        <taxon>Penicillium</taxon>
    </lineage>
</organism>
<keyword evidence="8" id="KW-0137">Centromere</keyword>
<dbReference type="Proteomes" id="UP001146351">
    <property type="component" value="Unassembled WGS sequence"/>
</dbReference>
<feature type="compositionally biased region" description="Acidic residues" evidence="10">
    <location>
        <begin position="296"/>
        <end position="310"/>
    </location>
</feature>
<evidence type="ECO:0008006" key="15">
    <source>
        <dbReference type="Google" id="ProtNLM"/>
    </source>
</evidence>
<keyword evidence="6 9" id="KW-0175">Coiled coil</keyword>
<reference evidence="13" key="1">
    <citation type="submission" date="2022-11" db="EMBL/GenBank/DDBJ databases">
        <authorList>
            <person name="Petersen C."/>
        </authorList>
    </citation>
    <scope>NUCLEOTIDE SEQUENCE</scope>
    <source>
        <strain evidence="13">IBT 21917</strain>
    </source>
</reference>
<feature type="region of interest" description="Disordered" evidence="10">
    <location>
        <begin position="200"/>
        <end position="661"/>
    </location>
</feature>
<evidence type="ECO:0000256" key="6">
    <source>
        <dbReference type="ARBA" id="ARBA00023054"/>
    </source>
</evidence>
<feature type="compositionally biased region" description="Basic and acidic residues" evidence="10">
    <location>
        <begin position="267"/>
        <end position="276"/>
    </location>
</feature>
<feature type="compositionally biased region" description="Polar residues" evidence="10">
    <location>
        <begin position="277"/>
        <end position="286"/>
    </location>
</feature>
<dbReference type="Pfam" id="PF07558">
    <property type="entry name" value="Shugoshin_N"/>
    <property type="match status" value="1"/>
</dbReference>
<evidence type="ECO:0000256" key="10">
    <source>
        <dbReference type="SAM" id="MobiDB-lite"/>
    </source>
</evidence>
<dbReference type="EMBL" id="JAPQKO010000008">
    <property type="protein sequence ID" value="KAJ5151799.1"/>
    <property type="molecule type" value="Genomic_DNA"/>
</dbReference>
<gene>
    <name evidence="13" type="ORF">N7492_010094</name>
</gene>
<reference evidence="13" key="2">
    <citation type="journal article" date="2023" name="IMA Fungus">
        <title>Comparative genomic study of the Penicillium genus elucidates a diverse pangenome and 15 lateral gene transfer events.</title>
        <authorList>
            <person name="Petersen C."/>
            <person name="Sorensen T."/>
            <person name="Nielsen M.R."/>
            <person name="Sondergaard T.E."/>
            <person name="Sorensen J.L."/>
            <person name="Fitzpatrick D.A."/>
            <person name="Frisvad J.C."/>
            <person name="Nielsen K.L."/>
        </authorList>
    </citation>
    <scope>NUCLEOTIDE SEQUENCE</scope>
    <source>
        <strain evidence="13">IBT 21917</strain>
    </source>
</reference>
<keyword evidence="7" id="KW-0131">Cell cycle</keyword>
<evidence type="ECO:0000313" key="13">
    <source>
        <dbReference type="EMBL" id="KAJ5151799.1"/>
    </source>
</evidence>
<feature type="compositionally biased region" description="Polar residues" evidence="10">
    <location>
        <begin position="325"/>
        <end position="344"/>
    </location>
</feature>
<feature type="compositionally biased region" description="Basic and acidic residues" evidence="10">
    <location>
        <begin position="134"/>
        <end position="161"/>
    </location>
</feature>
<evidence type="ECO:0000256" key="9">
    <source>
        <dbReference type="SAM" id="Coils"/>
    </source>
</evidence>
<feature type="coiled-coil region" evidence="9">
    <location>
        <begin position="64"/>
        <end position="98"/>
    </location>
</feature>
<dbReference type="GO" id="GO:0005634">
    <property type="term" value="C:nucleus"/>
    <property type="evidence" value="ECO:0007669"/>
    <property type="project" value="InterPro"/>
</dbReference>
<keyword evidence="5" id="KW-0159">Chromosome partition</keyword>
<dbReference type="GO" id="GO:0045132">
    <property type="term" value="P:meiotic chromosome segregation"/>
    <property type="evidence" value="ECO:0007669"/>
    <property type="project" value="InterPro"/>
</dbReference>
<evidence type="ECO:0000256" key="7">
    <source>
        <dbReference type="ARBA" id="ARBA00023306"/>
    </source>
</evidence>
<feature type="compositionally biased region" description="Basic and acidic residues" evidence="10">
    <location>
        <begin position="483"/>
        <end position="498"/>
    </location>
</feature>
<dbReference type="GO" id="GO:0000779">
    <property type="term" value="C:condensed chromosome, centromeric region"/>
    <property type="evidence" value="ECO:0007669"/>
    <property type="project" value="UniProtKB-ARBA"/>
</dbReference>
<comment type="similarity">
    <text evidence="2">Belongs to the shugoshin family.</text>
</comment>
<evidence type="ECO:0000256" key="3">
    <source>
        <dbReference type="ARBA" id="ARBA00022454"/>
    </source>
</evidence>
<proteinExistence type="inferred from homology"/>
<feature type="region of interest" description="Disordered" evidence="10">
    <location>
        <begin position="127"/>
        <end position="174"/>
    </location>
</feature>
<dbReference type="Pfam" id="PF07557">
    <property type="entry name" value="Shugoshin_C"/>
    <property type="match status" value="1"/>
</dbReference>
<feature type="compositionally biased region" description="Basic residues" evidence="10">
    <location>
        <begin position="598"/>
        <end position="612"/>
    </location>
</feature>
<sequence length="678" mass="74752">MMVDDGHAHPSHIMVTGPDSAESSRMARLNDFTAPAESIEALKRRFVRQNREIARVNSIQSLRIRSLESEVSHLLAENVSLREQVINLTHDIDRLEAAKSLSNGVYEIKSRLDAKLAELSGLANDLGMLPRKVGKPEGGKQDTELDRPKATAPESRPRPTDPEGPPDLDDGRLPAILEDKYYPRRTLEAREIQSLTEADASVIETSPQPQQSPIGGLDLGLESPTPNMNEDRLQNRTSEGESPDLFFPSTLETRKRKKKPTQSTDPVAKEATRGDSDSSGTTLTRKSGSKRKFSPDDDGFLSDPASEDEFQFSRPSHTPRKNTEPTETIQQESLPSKTPINSDTRPIKPASTKRKVLEPKSANVNLGSPKKARSLHTDSKILPPAASNENEMSPQKPKELLNHKPKRPSQAVRGSRAASDSLKAKRSSRSIGTEDASEISPNVQSDEALAADFDANTMSRPSRRRGAVVSYAEPNLRAKMRRPTKEMIDAVANEDARRSSSFQFLPDGFSDERDKNHGGTPGHSPRLRPSGTLPADLALADQATDHFKNHPAQSLVGVSQRRSKISLGNGDDRSSTDYNESAGGFAPETSTLDELRSNSKHTARRQPRRHSSNPKSTSRKAPSMRDVDTSGEPQSPYRDTASLQQSILEDEDAEWKDSMDAGVRRETRIATRRRSMMV</sequence>
<evidence type="ECO:0000256" key="2">
    <source>
        <dbReference type="ARBA" id="ARBA00010845"/>
    </source>
</evidence>
<dbReference type="OrthoDB" id="5394106at2759"/>
<feature type="domain" description="Shugoshin N-terminal coiled-coil" evidence="12">
    <location>
        <begin position="42"/>
        <end position="86"/>
    </location>
</feature>
<dbReference type="InterPro" id="IPR011515">
    <property type="entry name" value="Shugoshin_C"/>
</dbReference>
<evidence type="ECO:0000259" key="11">
    <source>
        <dbReference type="Pfam" id="PF07557"/>
    </source>
</evidence>
<feature type="domain" description="Shugoshin C-terminal" evidence="11">
    <location>
        <begin position="459"/>
        <end position="482"/>
    </location>
</feature>
<evidence type="ECO:0000256" key="1">
    <source>
        <dbReference type="ARBA" id="ARBA00004584"/>
    </source>
</evidence>
<name>A0A9W9HQI7_9EURO</name>
<feature type="compositionally biased region" description="Polar residues" evidence="10">
    <location>
        <begin position="203"/>
        <end position="213"/>
    </location>
</feature>